<dbReference type="EC" id="2.3.-.-" evidence="3"/>
<gene>
    <name evidence="3" type="ORF">ABWT76_003732</name>
</gene>
<dbReference type="RefSeq" id="WP_054466390.1">
    <property type="nucleotide sequence ID" value="NZ_CP159837.1"/>
</dbReference>
<dbReference type="GO" id="GO:0000271">
    <property type="term" value="P:polysaccharide biosynthetic process"/>
    <property type="evidence" value="ECO:0007669"/>
    <property type="project" value="TreeGrafter"/>
</dbReference>
<organism evidence="3">
    <name type="scientific">Planktothricoides raciborskii GIHE-MW2</name>
    <dbReference type="NCBI Taxonomy" id="2792601"/>
    <lineage>
        <taxon>Bacteria</taxon>
        <taxon>Bacillati</taxon>
        <taxon>Cyanobacteriota</taxon>
        <taxon>Cyanophyceae</taxon>
        <taxon>Oscillatoriophycideae</taxon>
        <taxon>Oscillatoriales</taxon>
        <taxon>Oscillatoriaceae</taxon>
        <taxon>Planktothricoides</taxon>
    </lineage>
</organism>
<evidence type="ECO:0000259" key="2">
    <source>
        <dbReference type="Pfam" id="PF01757"/>
    </source>
</evidence>
<dbReference type="GO" id="GO:0016020">
    <property type="term" value="C:membrane"/>
    <property type="evidence" value="ECO:0007669"/>
    <property type="project" value="TreeGrafter"/>
</dbReference>
<reference evidence="3" key="1">
    <citation type="submission" date="2024-07" db="EMBL/GenBank/DDBJ databases">
        <authorList>
            <person name="Kim Y.J."/>
            <person name="Jeong J.Y."/>
        </authorList>
    </citation>
    <scope>NUCLEOTIDE SEQUENCE</scope>
    <source>
        <strain evidence="3">GIHE-MW2</strain>
    </source>
</reference>
<feature type="transmembrane region" description="Helical" evidence="1">
    <location>
        <begin position="84"/>
        <end position="102"/>
    </location>
</feature>
<dbReference type="PANTHER" id="PTHR23028">
    <property type="entry name" value="ACETYLTRANSFERASE"/>
    <property type="match status" value="1"/>
</dbReference>
<feature type="transmembrane region" description="Helical" evidence="1">
    <location>
        <begin position="320"/>
        <end position="338"/>
    </location>
</feature>
<keyword evidence="1" id="KW-0812">Transmembrane</keyword>
<dbReference type="InterPro" id="IPR002656">
    <property type="entry name" value="Acyl_transf_3_dom"/>
</dbReference>
<accession>A0AAU8J8H0</accession>
<feature type="transmembrane region" description="Helical" evidence="1">
    <location>
        <begin position="192"/>
        <end position="211"/>
    </location>
</feature>
<dbReference type="InterPro" id="IPR050879">
    <property type="entry name" value="Acyltransferase_3"/>
</dbReference>
<feature type="transmembrane region" description="Helical" evidence="1">
    <location>
        <begin position="12"/>
        <end position="31"/>
    </location>
</feature>
<dbReference type="PANTHER" id="PTHR23028:SF53">
    <property type="entry name" value="ACYL_TRANSF_3 DOMAIN-CONTAINING PROTEIN"/>
    <property type="match status" value="1"/>
</dbReference>
<feature type="transmembrane region" description="Helical" evidence="1">
    <location>
        <begin position="254"/>
        <end position="272"/>
    </location>
</feature>
<feature type="transmembrane region" description="Helical" evidence="1">
    <location>
        <begin position="223"/>
        <end position="242"/>
    </location>
</feature>
<dbReference type="GO" id="GO:0016747">
    <property type="term" value="F:acyltransferase activity, transferring groups other than amino-acyl groups"/>
    <property type="evidence" value="ECO:0007669"/>
    <property type="project" value="InterPro"/>
</dbReference>
<evidence type="ECO:0000313" key="3">
    <source>
        <dbReference type="EMBL" id="XCM35078.1"/>
    </source>
</evidence>
<dbReference type="AlphaFoldDB" id="A0AAU8J8H0"/>
<feature type="domain" description="Acyltransferase 3" evidence="2">
    <location>
        <begin position="10"/>
        <end position="338"/>
    </location>
</feature>
<feature type="transmembrane region" description="Helical" evidence="1">
    <location>
        <begin position="279"/>
        <end position="300"/>
    </location>
</feature>
<name>A0AAU8J8H0_9CYAN</name>
<dbReference type="EMBL" id="CP159837">
    <property type="protein sequence ID" value="XCM35078.1"/>
    <property type="molecule type" value="Genomic_DNA"/>
</dbReference>
<keyword evidence="1" id="KW-0472">Membrane</keyword>
<dbReference type="Pfam" id="PF01757">
    <property type="entry name" value="Acyl_transf_3"/>
    <property type="match status" value="1"/>
</dbReference>
<proteinExistence type="predicted"/>
<keyword evidence="1" id="KW-1133">Transmembrane helix</keyword>
<feature type="transmembrane region" description="Helical" evidence="1">
    <location>
        <begin position="169"/>
        <end position="186"/>
    </location>
</feature>
<sequence>MQKSFDFQILNQIRGFFCVYIVFHNFTINLYHLDIVPFPVKLIASLGQEVVIGFFLMSGFLIFFSLAKKYASFKEFLIKRFQRIYIPFIFSLLVSGFIGYFTGSLSKLFTWQHLIGNLLLLQDFGSVKPGTWFYPFLGNLPLWSLSYQWWFYLLVYPLYRLLPKNEKRIYWVLLISVSAYVIYSIHPNQICLILTYFILEWLGVELGFIYLKHQKITLHHTRNCLIAIAVMVIVTGLPIFSWSTIKLGHYPFLIFRHFLIGLIFLLISMGAFKINWQWFFKPLLSIFNQVYPISYGLYVLHYPLLVQWGLRNFHDQGRMPWPDLCLSFLTLIVLSYLAEIQLPKLINWLGEKLAYKAN</sequence>
<keyword evidence="3" id="KW-0808">Transferase</keyword>
<feature type="transmembrane region" description="Helical" evidence="1">
    <location>
        <begin position="142"/>
        <end position="162"/>
    </location>
</feature>
<protein>
    <submittedName>
        <fullName evidence="3">Acyltransferase</fullName>
        <ecNumber evidence="3">2.3.-.-</ecNumber>
    </submittedName>
</protein>
<evidence type="ECO:0000256" key="1">
    <source>
        <dbReference type="SAM" id="Phobius"/>
    </source>
</evidence>
<feature type="transmembrane region" description="Helical" evidence="1">
    <location>
        <begin position="43"/>
        <end position="64"/>
    </location>
</feature>
<keyword evidence="3" id="KW-0012">Acyltransferase</keyword>